<feature type="transmembrane region" description="Helical" evidence="2">
    <location>
        <begin position="125"/>
        <end position="150"/>
    </location>
</feature>
<dbReference type="GO" id="GO:0008643">
    <property type="term" value="P:carbohydrate transport"/>
    <property type="evidence" value="ECO:0007669"/>
    <property type="project" value="InterPro"/>
</dbReference>
<dbReference type="GO" id="GO:0015293">
    <property type="term" value="F:symporter activity"/>
    <property type="evidence" value="ECO:0007669"/>
    <property type="project" value="InterPro"/>
</dbReference>
<evidence type="ECO:0000313" key="3">
    <source>
        <dbReference type="EMBL" id="KCZ88294.1"/>
    </source>
</evidence>
<accession>A0A059FCE2</accession>
<gene>
    <name evidence="3" type="ORF">HJO_15568</name>
</gene>
<feature type="transmembrane region" description="Helical" evidence="2">
    <location>
        <begin position="61"/>
        <end position="79"/>
    </location>
</feature>
<dbReference type="InterPro" id="IPR039672">
    <property type="entry name" value="MFS_2"/>
</dbReference>
<feature type="transmembrane region" description="Helical" evidence="2">
    <location>
        <begin position="85"/>
        <end position="104"/>
    </location>
</feature>
<evidence type="ECO:0000256" key="1">
    <source>
        <dbReference type="ARBA" id="ARBA00009617"/>
    </source>
</evidence>
<evidence type="ECO:0000256" key="2">
    <source>
        <dbReference type="SAM" id="Phobius"/>
    </source>
</evidence>
<proteinExistence type="inferred from homology"/>
<dbReference type="PATRIC" id="fig|1280950.3.peg.3125"/>
<feature type="transmembrane region" description="Helical" evidence="2">
    <location>
        <begin position="276"/>
        <end position="295"/>
    </location>
</feature>
<comment type="caution">
    <text evidence="3">The sequence shown here is derived from an EMBL/GenBank/DDBJ whole genome shotgun (WGS) entry which is preliminary data.</text>
</comment>
<dbReference type="STRING" id="1280950.HJO_15568"/>
<feature type="transmembrane region" description="Helical" evidence="2">
    <location>
        <begin position="343"/>
        <end position="368"/>
    </location>
</feature>
<dbReference type="PANTHER" id="PTHR11328">
    <property type="entry name" value="MAJOR FACILITATOR SUPERFAMILY DOMAIN-CONTAINING PROTEIN"/>
    <property type="match status" value="1"/>
</dbReference>
<organism evidence="3 4">
    <name type="scientific">Hyphomonas johnsonii MHS-2</name>
    <dbReference type="NCBI Taxonomy" id="1280950"/>
    <lineage>
        <taxon>Bacteria</taxon>
        <taxon>Pseudomonadati</taxon>
        <taxon>Pseudomonadota</taxon>
        <taxon>Alphaproteobacteria</taxon>
        <taxon>Hyphomonadales</taxon>
        <taxon>Hyphomonadaceae</taxon>
        <taxon>Hyphomonas</taxon>
    </lineage>
</organism>
<feature type="transmembrane region" description="Helical" evidence="2">
    <location>
        <begin position="214"/>
        <end position="235"/>
    </location>
</feature>
<feature type="transmembrane region" description="Helical" evidence="2">
    <location>
        <begin position="388"/>
        <end position="410"/>
    </location>
</feature>
<sequence>MAGVGLPLAVYLSPLYAKEVGLGLELTGLLFMLLRFWDIFTDPVMGYMVDRYRSPLGRVRHWILLSVPILAIATYFVYLPPRTGAGPGYFVGWMLVFYVGFTLLQTSRSAWVPAIANTYDERSRLFLWPEIVSTLSMLTLLALPALLPLLGFKLDRFGQVAVMGYVLLVSLPIAGALAFFFVPDRPVPGDKGHAMKFELKPIWAAVKNQLFGRLLLMELFAGTAIAVTASNYLFVAEYVFELSDGQASLILMVFFIVAVAAMPLWLMLARRTEKNIAFRAATLTSAVSYILYFILGQTGGFWPLFIGAVVNGTAFSAPIVLTRSMTADVVEWHTSRTGENRAGIYYSILTSAYKIGSSLAFGVGYLMVGQLAGFHPGPGNSPEAINGLLIIFCLLPAGLYLCASIASWTYPLSRAMQQDVARSLDPRGPQTLD</sequence>
<keyword evidence="2" id="KW-1133">Transmembrane helix</keyword>
<dbReference type="InterPro" id="IPR036259">
    <property type="entry name" value="MFS_trans_sf"/>
</dbReference>
<dbReference type="Proteomes" id="UP000025171">
    <property type="component" value="Unassembled WGS sequence"/>
</dbReference>
<protein>
    <submittedName>
        <fullName evidence="3">Major facilitator transporter</fullName>
    </submittedName>
</protein>
<dbReference type="eggNOG" id="COG2211">
    <property type="taxonomic scope" value="Bacteria"/>
</dbReference>
<name>A0A059FCE2_9PROT</name>
<keyword evidence="2" id="KW-0472">Membrane</keyword>
<dbReference type="EMBL" id="ARYK01000010">
    <property type="protein sequence ID" value="KCZ88294.1"/>
    <property type="molecule type" value="Genomic_DNA"/>
</dbReference>
<dbReference type="Pfam" id="PF13347">
    <property type="entry name" value="MFS_2"/>
    <property type="match status" value="1"/>
</dbReference>
<dbReference type="SUPFAM" id="SSF103473">
    <property type="entry name" value="MFS general substrate transporter"/>
    <property type="match status" value="1"/>
</dbReference>
<reference evidence="3 4" key="1">
    <citation type="journal article" date="2014" name="Antonie Van Leeuwenhoek">
        <title>Hyphomonas beringensis sp. nov. and Hyphomonas chukchiensis sp. nov., isolated from surface seawater of the Bering Sea and Chukchi Sea.</title>
        <authorList>
            <person name="Li C."/>
            <person name="Lai Q."/>
            <person name="Li G."/>
            <person name="Dong C."/>
            <person name="Wang J."/>
            <person name="Liao Y."/>
            <person name="Shao Z."/>
        </authorList>
    </citation>
    <scope>NUCLEOTIDE SEQUENCE [LARGE SCALE GENOMIC DNA]</scope>
    <source>
        <strain evidence="3 4">MHS-2</strain>
    </source>
</reference>
<dbReference type="AlphaFoldDB" id="A0A059FCE2"/>
<keyword evidence="4" id="KW-1185">Reference proteome</keyword>
<evidence type="ECO:0000313" key="4">
    <source>
        <dbReference type="Proteomes" id="UP000025171"/>
    </source>
</evidence>
<feature type="transmembrane region" description="Helical" evidence="2">
    <location>
        <begin position="301"/>
        <end position="322"/>
    </location>
</feature>
<feature type="transmembrane region" description="Helical" evidence="2">
    <location>
        <begin position="162"/>
        <end position="182"/>
    </location>
</feature>
<feature type="transmembrane region" description="Helical" evidence="2">
    <location>
        <begin position="247"/>
        <end position="269"/>
    </location>
</feature>
<dbReference type="GO" id="GO:0005886">
    <property type="term" value="C:plasma membrane"/>
    <property type="evidence" value="ECO:0007669"/>
    <property type="project" value="TreeGrafter"/>
</dbReference>
<comment type="similarity">
    <text evidence="1">Belongs to the sodium:galactoside symporter (TC 2.A.2) family.</text>
</comment>
<keyword evidence="2" id="KW-0812">Transmembrane</keyword>
<dbReference type="PANTHER" id="PTHR11328:SF24">
    <property type="entry name" value="MAJOR FACILITATOR SUPERFAMILY (MFS) PROFILE DOMAIN-CONTAINING PROTEIN"/>
    <property type="match status" value="1"/>
</dbReference>
<dbReference type="Gene3D" id="1.20.1250.20">
    <property type="entry name" value="MFS general substrate transporter like domains"/>
    <property type="match status" value="2"/>
</dbReference>